<dbReference type="InterPro" id="IPR027417">
    <property type="entry name" value="P-loop_NTPase"/>
</dbReference>
<keyword evidence="2" id="KW-1185">Reference proteome</keyword>
<evidence type="ECO:0008006" key="3">
    <source>
        <dbReference type="Google" id="ProtNLM"/>
    </source>
</evidence>
<dbReference type="Gene3D" id="3.40.50.300">
    <property type="entry name" value="P-loop containing nucleotide triphosphate hydrolases"/>
    <property type="match status" value="1"/>
</dbReference>
<organism evidence="1 2">
    <name type="scientific">Rhodotorula paludigena</name>
    <dbReference type="NCBI Taxonomy" id="86838"/>
    <lineage>
        <taxon>Eukaryota</taxon>
        <taxon>Fungi</taxon>
        <taxon>Dikarya</taxon>
        <taxon>Basidiomycota</taxon>
        <taxon>Pucciniomycotina</taxon>
        <taxon>Microbotryomycetes</taxon>
        <taxon>Sporidiobolales</taxon>
        <taxon>Sporidiobolaceae</taxon>
        <taxon>Rhodotorula</taxon>
    </lineage>
</organism>
<comment type="caution">
    <text evidence="1">The sequence shown here is derived from an EMBL/GenBank/DDBJ whole genome shotgun (WGS) entry which is preliminary data.</text>
</comment>
<sequence>MYALGGSFAGEDGAEPSAEDLAISVLDRLAVSRVAKSGDALDVLAAEVRSDEKDEVLDMVVVDSLDTLVGGEALASGSAQAHANLIAFMRRLATLARSKSAPLTVITVTSLGIPSAKGSNTAPIPPNLPQQPPPLSSLPHPIPLKPALGSTFAYLVDISLVVSPAEPLFGPDDGRDRGFVEVARNVRGETGGMVEFKLHEVTVTFRPSSKSLEAPDSRSGQPPLFVIAVATI</sequence>
<dbReference type="AlphaFoldDB" id="A0AAV5G6V9"/>
<protein>
    <recommendedName>
        <fullName evidence="3">DNA recombination and repair protein Rad51-like C-terminal domain-containing protein</fullName>
    </recommendedName>
</protein>
<gene>
    <name evidence="1" type="ORF">Rhopal_001170-T1</name>
</gene>
<evidence type="ECO:0000313" key="2">
    <source>
        <dbReference type="Proteomes" id="UP001342314"/>
    </source>
</evidence>
<proteinExistence type="predicted"/>
<dbReference type="EMBL" id="BQKY01000002">
    <property type="protein sequence ID" value="GJN88205.1"/>
    <property type="molecule type" value="Genomic_DNA"/>
</dbReference>
<reference evidence="1 2" key="1">
    <citation type="submission" date="2021-12" db="EMBL/GenBank/DDBJ databases">
        <title>High titer production of polyol ester of fatty acids by Rhodotorula paludigena BS15 towards product separation-free biomass refinery.</title>
        <authorList>
            <person name="Mano J."/>
            <person name="Ono H."/>
            <person name="Tanaka T."/>
            <person name="Naito K."/>
            <person name="Sushida H."/>
            <person name="Ike M."/>
            <person name="Tokuyasu K."/>
            <person name="Kitaoka M."/>
        </authorList>
    </citation>
    <scope>NUCLEOTIDE SEQUENCE [LARGE SCALE GENOMIC DNA]</scope>
    <source>
        <strain evidence="1 2">BS15</strain>
    </source>
</reference>
<name>A0AAV5G6V9_9BASI</name>
<dbReference type="Proteomes" id="UP001342314">
    <property type="component" value="Unassembled WGS sequence"/>
</dbReference>
<evidence type="ECO:0000313" key="1">
    <source>
        <dbReference type="EMBL" id="GJN88205.1"/>
    </source>
</evidence>
<accession>A0AAV5G6V9</accession>